<dbReference type="Proteomes" id="UP000789405">
    <property type="component" value="Unassembled WGS sequence"/>
</dbReference>
<feature type="non-terminal residue" evidence="1">
    <location>
        <position position="1"/>
    </location>
</feature>
<sequence>KIVSTTTGVYIIYLLYKITTLSPNKFEIVSQKTLPSQWDLPTEQMINLLPNNFLFIEIC</sequence>
<organism evidence="1 2">
    <name type="scientific">Dentiscutata erythropus</name>
    <dbReference type="NCBI Taxonomy" id="1348616"/>
    <lineage>
        <taxon>Eukaryota</taxon>
        <taxon>Fungi</taxon>
        <taxon>Fungi incertae sedis</taxon>
        <taxon>Mucoromycota</taxon>
        <taxon>Glomeromycotina</taxon>
        <taxon>Glomeromycetes</taxon>
        <taxon>Diversisporales</taxon>
        <taxon>Gigasporaceae</taxon>
        <taxon>Dentiscutata</taxon>
    </lineage>
</organism>
<gene>
    <name evidence="1" type="ORF">DERYTH_LOCUS22173</name>
</gene>
<evidence type="ECO:0000313" key="1">
    <source>
        <dbReference type="EMBL" id="CAG8794964.1"/>
    </source>
</evidence>
<evidence type="ECO:0000313" key="2">
    <source>
        <dbReference type="Proteomes" id="UP000789405"/>
    </source>
</evidence>
<comment type="caution">
    <text evidence="1">The sequence shown here is derived from an EMBL/GenBank/DDBJ whole genome shotgun (WGS) entry which is preliminary data.</text>
</comment>
<dbReference type="EMBL" id="CAJVPY010030060">
    <property type="protein sequence ID" value="CAG8794964.1"/>
    <property type="molecule type" value="Genomic_DNA"/>
</dbReference>
<accession>A0A9N9P6P2</accession>
<protein>
    <submittedName>
        <fullName evidence="1">27975_t:CDS:1</fullName>
    </submittedName>
</protein>
<keyword evidence="2" id="KW-1185">Reference proteome</keyword>
<dbReference type="AlphaFoldDB" id="A0A9N9P6P2"/>
<feature type="non-terminal residue" evidence="1">
    <location>
        <position position="59"/>
    </location>
</feature>
<name>A0A9N9P6P2_9GLOM</name>
<proteinExistence type="predicted"/>
<reference evidence="1" key="1">
    <citation type="submission" date="2021-06" db="EMBL/GenBank/DDBJ databases">
        <authorList>
            <person name="Kallberg Y."/>
            <person name="Tangrot J."/>
            <person name="Rosling A."/>
        </authorList>
    </citation>
    <scope>NUCLEOTIDE SEQUENCE</scope>
    <source>
        <strain evidence="1">MA453B</strain>
    </source>
</reference>